<dbReference type="OMA" id="GDWMKPF"/>
<evidence type="ECO:0000256" key="7">
    <source>
        <dbReference type="ARBA" id="ARBA00023180"/>
    </source>
</evidence>
<dbReference type="Gene3D" id="3.40.50.1820">
    <property type="entry name" value="alpha/beta hydrolase"/>
    <property type="match status" value="1"/>
</dbReference>
<dbReference type="STRING" id="1344416.A0A139A1L8"/>
<evidence type="ECO:0000313" key="10">
    <source>
        <dbReference type="EMBL" id="KXS10435.1"/>
    </source>
</evidence>
<feature type="signal peptide" evidence="9">
    <location>
        <begin position="1"/>
        <end position="19"/>
    </location>
</feature>
<evidence type="ECO:0000313" key="11">
    <source>
        <dbReference type="Proteomes" id="UP000070544"/>
    </source>
</evidence>
<dbReference type="GO" id="GO:0000328">
    <property type="term" value="C:fungal-type vacuole lumen"/>
    <property type="evidence" value="ECO:0007669"/>
    <property type="project" value="EnsemblFungi"/>
</dbReference>
<dbReference type="PROSITE" id="PS00131">
    <property type="entry name" value="CARBOXYPEPT_SER_SER"/>
    <property type="match status" value="1"/>
</dbReference>
<dbReference type="GO" id="GO:0005576">
    <property type="term" value="C:extracellular region"/>
    <property type="evidence" value="ECO:0007669"/>
    <property type="project" value="EnsemblFungi"/>
</dbReference>
<dbReference type="InterPro" id="IPR001563">
    <property type="entry name" value="Peptidase_S10"/>
</dbReference>
<organism evidence="10 11">
    <name type="scientific">Gonapodya prolifera (strain JEL478)</name>
    <name type="common">Monoblepharis prolifera</name>
    <dbReference type="NCBI Taxonomy" id="1344416"/>
    <lineage>
        <taxon>Eukaryota</taxon>
        <taxon>Fungi</taxon>
        <taxon>Fungi incertae sedis</taxon>
        <taxon>Chytridiomycota</taxon>
        <taxon>Chytridiomycota incertae sedis</taxon>
        <taxon>Monoblepharidomycetes</taxon>
        <taxon>Monoblepharidales</taxon>
        <taxon>Gonapodyaceae</taxon>
        <taxon>Gonapodya</taxon>
    </lineage>
</organism>
<comment type="catalytic activity">
    <reaction evidence="8">
        <text>Release of a C-terminal amino acid with broad specificity.</text>
        <dbReference type="EC" id="3.4.16.5"/>
    </reaction>
</comment>
<dbReference type="InterPro" id="IPR018202">
    <property type="entry name" value="Ser_caboxypep_ser_AS"/>
</dbReference>
<dbReference type="Proteomes" id="UP000070544">
    <property type="component" value="Unassembled WGS sequence"/>
</dbReference>
<evidence type="ECO:0000256" key="8">
    <source>
        <dbReference type="ARBA" id="ARBA00052076"/>
    </source>
</evidence>
<sequence length="491" mass="54088">MLGRLSLVACFALVSLASASPLQLPLGNAPFKVATELEVLSNPESFTTLSNPSLPGYKVRVKPVKGLCDTEVKQHVGYLDVDEDRHFFFWFFESKRDPKTDPVTLWLNGGPGCSSMTGLLMELGPCRPTPGGAGVVPNNYTWNSVSSVLFLDQPVNVGFSYSDDGKDKALDTEAAAKDVYAFLLIFFSTFKRYNPLDFHVFGESYAGHYIPAIGGVIIEGNKDAESEGFPVINLKSLGIGNGLVDPLVQYEYYADMACNPPGYDPVVTDKSTCASMRSKVKTCKSLINACYKYGSPMSCVPGSYYCNAAEISPYQSTGYNPYDVRKKCDSGNSLCYPIMNDIVAWLNTPEIRSTLGVGDIEFKSCNMQVNLDFQLKGDWMHPFVKLIPSMLDEAGVRVLIYAGDADFICNWLGNKAWTLELEWSGKEEYNSAKDKPWTTESGLDAGEFRSYGPFTFVRVNGAGHMVPYDQPDAALDMFSSWLAKTKFTGTY</sequence>
<dbReference type="GO" id="GO:0004185">
    <property type="term" value="F:serine-type carboxypeptidase activity"/>
    <property type="evidence" value="ECO:0007669"/>
    <property type="project" value="UniProtKB-UniRule"/>
</dbReference>
<dbReference type="PRINTS" id="PR00724">
    <property type="entry name" value="CRBOXYPTASEC"/>
</dbReference>
<keyword evidence="3 9" id="KW-0645">Protease</keyword>
<dbReference type="OrthoDB" id="443318at2759"/>
<dbReference type="PROSITE" id="PS00560">
    <property type="entry name" value="CARBOXYPEPT_SER_HIS"/>
    <property type="match status" value="1"/>
</dbReference>
<keyword evidence="5 9" id="KW-0378">Hydrolase</keyword>
<dbReference type="SUPFAM" id="SSF53474">
    <property type="entry name" value="alpha/beta-Hydrolases"/>
    <property type="match status" value="1"/>
</dbReference>
<dbReference type="EC" id="3.4.16.-" evidence="9"/>
<evidence type="ECO:0000256" key="3">
    <source>
        <dbReference type="ARBA" id="ARBA00022670"/>
    </source>
</evidence>
<evidence type="ECO:0000256" key="4">
    <source>
        <dbReference type="ARBA" id="ARBA00022729"/>
    </source>
</evidence>
<dbReference type="FunFam" id="1.10.287.410:FF:000001">
    <property type="entry name" value="Carboxypeptidase Y"/>
    <property type="match status" value="1"/>
</dbReference>
<dbReference type="GO" id="GO:0006995">
    <property type="term" value="P:cellular response to nitrogen starvation"/>
    <property type="evidence" value="ECO:0007669"/>
    <property type="project" value="EnsemblFungi"/>
</dbReference>
<name>A0A139A1L8_GONPJ</name>
<dbReference type="InterPro" id="IPR033124">
    <property type="entry name" value="Ser_caboxypep_his_AS"/>
</dbReference>
<evidence type="ECO:0000256" key="9">
    <source>
        <dbReference type="RuleBase" id="RU361156"/>
    </source>
</evidence>
<evidence type="ECO:0000256" key="2">
    <source>
        <dbReference type="ARBA" id="ARBA00022645"/>
    </source>
</evidence>
<dbReference type="PANTHER" id="PTHR11802">
    <property type="entry name" value="SERINE PROTEASE FAMILY S10 SERINE CARBOXYPEPTIDASE"/>
    <property type="match status" value="1"/>
</dbReference>
<keyword evidence="7" id="KW-0325">Glycoprotein</keyword>
<keyword evidence="4 9" id="KW-0732">Signal</keyword>
<evidence type="ECO:0000256" key="6">
    <source>
        <dbReference type="ARBA" id="ARBA00023157"/>
    </source>
</evidence>
<dbReference type="InterPro" id="IPR029058">
    <property type="entry name" value="AB_hydrolase_fold"/>
</dbReference>
<feature type="chain" id="PRO_5007230255" description="Carboxypeptidase" evidence="9">
    <location>
        <begin position="20"/>
        <end position="491"/>
    </location>
</feature>
<proteinExistence type="inferred from homology"/>
<keyword evidence="2 9" id="KW-0121">Carboxypeptidase</keyword>
<dbReference type="GO" id="GO:0016236">
    <property type="term" value="P:macroautophagy"/>
    <property type="evidence" value="ECO:0007669"/>
    <property type="project" value="EnsemblFungi"/>
</dbReference>
<keyword evidence="11" id="KW-1185">Reference proteome</keyword>
<dbReference type="GO" id="GO:0046938">
    <property type="term" value="P:phytochelatin biosynthetic process"/>
    <property type="evidence" value="ECO:0007669"/>
    <property type="project" value="EnsemblFungi"/>
</dbReference>
<dbReference type="Gene3D" id="1.10.287.410">
    <property type="match status" value="1"/>
</dbReference>
<gene>
    <name evidence="10" type="ORF">M427DRAFT_62411</name>
</gene>
<protein>
    <recommendedName>
        <fullName evidence="9">Carboxypeptidase</fullName>
        <ecNumber evidence="9">3.4.16.-</ecNumber>
    </recommendedName>
</protein>
<comment type="similarity">
    <text evidence="1 9">Belongs to the peptidase S10 family.</text>
</comment>
<evidence type="ECO:0000256" key="5">
    <source>
        <dbReference type="ARBA" id="ARBA00022801"/>
    </source>
</evidence>
<reference evidence="10 11" key="1">
    <citation type="journal article" date="2015" name="Genome Biol. Evol.">
        <title>Phylogenomic analyses indicate that early fungi evolved digesting cell walls of algal ancestors of land plants.</title>
        <authorList>
            <person name="Chang Y."/>
            <person name="Wang S."/>
            <person name="Sekimoto S."/>
            <person name="Aerts A.L."/>
            <person name="Choi C."/>
            <person name="Clum A."/>
            <person name="LaButti K.M."/>
            <person name="Lindquist E.A."/>
            <person name="Yee Ngan C."/>
            <person name="Ohm R.A."/>
            <person name="Salamov A.A."/>
            <person name="Grigoriev I.V."/>
            <person name="Spatafora J.W."/>
            <person name="Berbee M.L."/>
        </authorList>
    </citation>
    <scope>NUCLEOTIDE SEQUENCE [LARGE SCALE GENOMIC DNA]</scope>
    <source>
        <strain evidence="10 11">JEL478</strain>
    </source>
</reference>
<dbReference type="EMBL" id="KQ965827">
    <property type="protein sequence ID" value="KXS10435.1"/>
    <property type="molecule type" value="Genomic_DNA"/>
</dbReference>
<dbReference type="GO" id="GO:0031638">
    <property type="term" value="P:zymogen activation"/>
    <property type="evidence" value="ECO:0007669"/>
    <property type="project" value="EnsemblFungi"/>
</dbReference>
<dbReference type="Pfam" id="PF00450">
    <property type="entry name" value="Peptidase_S10"/>
    <property type="match status" value="1"/>
</dbReference>
<evidence type="ECO:0000256" key="1">
    <source>
        <dbReference type="ARBA" id="ARBA00009431"/>
    </source>
</evidence>
<keyword evidence="6" id="KW-1015">Disulfide bond</keyword>
<dbReference type="PANTHER" id="PTHR11802:SF113">
    <property type="entry name" value="SERINE CARBOXYPEPTIDASE CTSA-4.1"/>
    <property type="match status" value="1"/>
</dbReference>
<accession>A0A139A1L8</accession>
<dbReference type="AlphaFoldDB" id="A0A139A1L8"/>